<protein>
    <recommendedName>
        <fullName evidence="6">HTH tetR-type domain-containing protein</fullName>
    </recommendedName>
</protein>
<evidence type="ECO:0000256" key="1">
    <source>
        <dbReference type="ARBA" id="ARBA00023015"/>
    </source>
</evidence>
<dbReference type="Pfam" id="PF00440">
    <property type="entry name" value="TetR_N"/>
    <property type="match status" value="1"/>
</dbReference>
<keyword evidence="5" id="KW-0812">Transmembrane</keyword>
<feature type="domain" description="HTH tetR-type" evidence="6">
    <location>
        <begin position="9"/>
        <end position="69"/>
    </location>
</feature>
<comment type="caution">
    <text evidence="7">The sequence shown here is derived from an EMBL/GenBank/DDBJ whole genome shotgun (WGS) entry which is preliminary data.</text>
</comment>
<evidence type="ECO:0000313" key="7">
    <source>
        <dbReference type="EMBL" id="GAA4442554.1"/>
    </source>
</evidence>
<dbReference type="SUPFAM" id="SSF48498">
    <property type="entry name" value="Tetracyclin repressor-like, C-terminal domain"/>
    <property type="match status" value="1"/>
</dbReference>
<dbReference type="PANTHER" id="PTHR30055:SF234">
    <property type="entry name" value="HTH-TYPE TRANSCRIPTIONAL REGULATOR BETI"/>
    <property type="match status" value="1"/>
</dbReference>
<organism evidence="7 8">
    <name type="scientific">Ravibacter arvi</name>
    <dbReference type="NCBI Taxonomy" id="2051041"/>
    <lineage>
        <taxon>Bacteria</taxon>
        <taxon>Pseudomonadati</taxon>
        <taxon>Bacteroidota</taxon>
        <taxon>Cytophagia</taxon>
        <taxon>Cytophagales</taxon>
        <taxon>Spirosomataceae</taxon>
        <taxon>Ravibacter</taxon>
    </lineage>
</organism>
<dbReference type="PROSITE" id="PS50977">
    <property type="entry name" value="HTH_TETR_2"/>
    <property type="match status" value="1"/>
</dbReference>
<evidence type="ECO:0000259" key="6">
    <source>
        <dbReference type="PROSITE" id="PS50977"/>
    </source>
</evidence>
<dbReference type="Gene3D" id="1.10.357.10">
    <property type="entry name" value="Tetracycline Repressor, domain 2"/>
    <property type="match status" value="1"/>
</dbReference>
<keyword evidence="1" id="KW-0805">Transcription regulation</keyword>
<name>A0ABP8M473_9BACT</name>
<sequence length="206" mass="23658">MKEKKSLDTTTEDKIKEAARKVFYRKGFAATRTRDIAEEAGINLALLNYYFRSKQKLFELIMMEALGGLIKGLLVVLNDEHTTLEEKIQKIVARYIDVITEEPEIPTFIVSEVRNNPRMMTDRLPIREVLDNSVFFRQHRAAVAAGSISEPNPIHFFINLLGLVVFPFIVKPILMAGRGIDNSEFNQLMQERKKLVPVWIKMMMGS</sequence>
<keyword evidence="2 4" id="KW-0238">DNA-binding</keyword>
<dbReference type="EMBL" id="BAABEY010000026">
    <property type="protein sequence ID" value="GAA4442554.1"/>
    <property type="molecule type" value="Genomic_DNA"/>
</dbReference>
<dbReference type="InterPro" id="IPR050109">
    <property type="entry name" value="HTH-type_TetR-like_transc_reg"/>
</dbReference>
<keyword evidence="3" id="KW-0804">Transcription</keyword>
<keyword evidence="8" id="KW-1185">Reference proteome</keyword>
<dbReference type="PRINTS" id="PR00455">
    <property type="entry name" value="HTHTETR"/>
</dbReference>
<gene>
    <name evidence="7" type="ORF">GCM10023091_29600</name>
</gene>
<proteinExistence type="predicted"/>
<reference evidence="8" key="1">
    <citation type="journal article" date="2019" name="Int. J. Syst. Evol. Microbiol.">
        <title>The Global Catalogue of Microorganisms (GCM) 10K type strain sequencing project: providing services to taxonomists for standard genome sequencing and annotation.</title>
        <authorList>
            <consortium name="The Broad Institute Genomics Platform"/>
            <consortium name="The Broad Institute Genome Sequencing Center for Infectious Disease"/>
            <person name="Wu L."/>
            <person name="Ma J."/>
        </authorList>
    </citation>
    <scope>NUCLEOTIDE SEQUENCE [LARGE SCALE GENOMIC DNA]</scope>
    <source>
        <strain evidence="8">JCM 31920</strain>
    </source>
</reference>
<dbReference type="SUPFAM" id="SSF46689">
    <property type="entry name" value="Homeodomain-like"/>
    <property type="match status" value="1"/>
</dbReference>
<keyword evidence="5" id="KW-1133">Transmembrane helix</keyword>
<accession>A0ABP8M473</accession>
<keyword evidence="5" id="KW-0472">Membrane</keyword>
<dbReference type="Proteomes" id="UP001501508">
    <property type="component" value="Unassembled WGS sequence"/>
</dbReference>
<dbReference type="InterPro" id="IPR036271">
    <property type="entry name" value="Tet_transcr_reg_TetR-rel_C_sf"/>
</dbReference>
<dbReference type="InterPro" id="IPR009057">
    <property type="entry name" value="Homeodomain-like_sf"/>
</dbReference>
<evidence type="ECO:0000313" key="8">
    <source>
        <dbReference type="Proteomes" id="UP001501508"/>
    </source>
</evidence>
<evidence type="ECO:0000256" key="2">
    <source>
        <dbReference type="ARBA" id="ARBA00023125"/>
    </source>
</evidence>
<evidence type="ECO:0000256" key="5">
    <source>
        <dbReference type="SAM" id="Phobius"/>
    </source>
</evidence>
<feature type="transmembrane region" description="Helical" evidence="5">
    <location>
        <begin position="154"/>
        <end position="174"/>
    </location>
</feature>
<evidence type="ECO:0000256" key="3">
    <source>
        <dbReference type="ARBA" id="ARBA00023163"/>
    </source>
</evidence>
<evidence type="ECO:0000256" key="4">
    <source>
        <dbReference type="PROSITE-ProRule" id="PRU00335"/>
    </source>
</evidence>
<feature type="DNA-binding region" description="H-T-H motif" evidence="4">
    <location>
        <begin position="32"/>
        <end position="51"/>
    </location>
</feature>
<dbReference type="RefSeq" id="WP_345030563.1">
    <property type="nucleotide sequence ID" value="NZ_BAABEY010000026.1"/>
</dbReference>
<dbReference type="PANTHER" id="PTHR30055">
    <property type="entry name" value="HTH-TYPE TRANSCRIPTIONAL REGULATOR RUTR"/>
    <property type="match status" value="1"/>
</dbReference>
<dbReference type="InterPro" id="IPR001647">
    <property type="entry name" value="HTH_TetR"/>
</dbReference>